<keyword evidence="2 3" id="KW-0862">Zinc</keyword>
<dbReference type="Pfam" id="PF03884">
    <property type="entry name" value="YacG"/>
    <property type="match status" value="1"/>
</dbReference>
<comment type="function">
    <text evidence="3">Inhibits all the catalytic activities of DNA gyrase by preventing its interaction with DNA. Acts by binding directly to the C-terminal domain of GyrB, which probably disrupts DNA binding by the gyrase.</text>
</comment>
<dbReference type="EMBL" id="CP103416">
    <property type="protein sequence ID" value="UVW35922.1"/>
    <property type="molecule type" value="Genomic_DNA"/>
</dbReference>
<gene>
    <name evidence="3" type="primary">yacG</name>
    <name evidence="4" type="ORF">NYF23_04760</name>
</gene>
<dbReference type="HAMAP" id="MF_00649">
    <property type="entry name" value="DNA_gyrase_inhibitor_YacG"/>
    <property type="match status" value="1"/>
</dbReference>
<feature type="binding site" evidence="3">
    <location>
        <position position="12"/>
    </location>
    <ligand>
        <name>Zn(2+)</name>
        <dbReference type="ChEBI" id="CHEBI:29105"/>
    </ligand>
</feature>
<evidence type="ECO:0000313" key="4">
    <source>
        <dbReference type="EMBL" id="UVW35922.1"/>
    </source>
</evidence>
<feature type="binding site" evidence="3">
    <location>
        <position position="28"/>
    </location>
    <ligand>
        <name>Zn(2+)</name>
        <dbReference type="ChEBI" id="CHEBI:29105"/>
    </ligand>
</feature>
<evidence type="ECO:0000313" key="5">
    <source>
        <dbReference type="Proteomes" id="UP001059934"/>
    </source>
</evidence>
<feature type="binding site" evidence="3">
    <location>
        <position position="32"/>
    </location>
    <ligand>
        <name>Zn(2+)</name>
        <dbReference type="ChEBI" id="CHEBI:29105"/>
    </ligand>
</feature>
<protein>
    <recommendedName>
        <fullName evidence="3">DNA gyrase inhibitor YacG</fullName>
    </recommendedName>
</protein>
<organism evidence="4 5">
    <name type="scientific">SAR92 clade bacterium H455</name>
    <dbReference type="NCBI Taxonomy" id="2974818"/>
    <lineage>
        <taxon>Bacteria</taxon>
        <taxon>Pseudomonadati</taxon>
        <taxon>Pseudomonadota</taxon>
        <taxon>Gammaproteobacteria</taxon>
        <taxon>Cellvibrionales</taxon>
        <taxon>Porticoccaceae</taxon>
        <taxon>SAR92 clade</taxon>
    </lineage>
</organism>
<evidence type="ECO:0000256" key="3">
    <source>
        <dbReference type="HAMAP-Rule" id="MF_00649"/>
    </source>
</evidence>
<dbReference type="Gene3D" id="3.30.50.10">
    <property type="entry name" value="Erythroid Transcription Factor GATA-1, subunit A"/>
    <property type="match status" value="1"/>
</dbReference>
<keyword evidence="1 3" id="KW-0479">Metal-binding</keyword>
<keyword evidence="5" id="KW-1185">Reference proteome</keyword>
<evidence type="ECO:0000256" key="2">
    <source>
        <dbReference type="ARBA" id="ARBA00022833"/>
    </source>
</evidence>
<dbReference type="InterPro" id="IPR005584">
    <property type="entry name" value="DNA_gyrase_inhibitor_YacG"/>
</dbReference>
<comment type="similarity">
    <text evidence="3">Belongs to the DNA gyrase inhibitor YacG family.</text>
</comment>
<proteinExistence type="inferred from homology"/>
<dbReference type="Proteomes" id="UP001059934">
    <property type="component" value="Chromosome"/>
</dbReference>
<feature type="binding site" evidence="3">
    <location>
        <position position="9"/>
    </location>
    <ligand>
        <name>Zn(2+)</name>
        <dbReference type="ChEBI" id="CHEBI:29105"/>
    </ligand>
</feature>
<comment type="subunit">
    <text evidence="3">Interacts with GyrB.</text>
</comment>
<dbReference type="PANTHER" id="PTHR36150:SF1">
    <property type="entry name" value="DNA GYRASE INHIBITOR YACG"/>
    <property type="match status" value="1"/>
</dbReference>
<dbReference type="InterPro" id="IPR013088">
    <property type="entry name" value="Znf_NHR/GATA"/>
</dbReference>
<dbReference type="PANTHER" id="PTHR36150">
    <property type="entry name" value="DNA GYRASE INHIBITOR YACG"/>
    <property type="match status" value="1"/>
</dbReference>
<name>A0ABY5TQ16_9GAMM</name>
<sequence>MSSVTKLNCPTCKTQVEWTDKFPFRPFCCQRCQQIDFGGWAQESFAIKGAALLDPEVMDSDQLAQELLNAGMIDPDLLDS</sequence>
<accession>A0ABY5TQ16</accession>
<reference evidence="4" key="1">
    <citation type="submission" date="2022-08" db="EMBL/GenBank/DDBJ databases">
        <title>Catabolic pathway analysis in culturable SAR92 clade bacteria reveals their overlooked roles in DMSP degradation in coastal seas.</title>
        <authorList>
            <person name="He X."/>
            <person name="Zhang X."/>
            <person name="Zhang Y."/>
        </authorList>
    </citation>
    <scope>NUCLEOTIDE SEQUENCE</scope>
    <source>
        <strain evidence="4">H455</strain>
    </source>
</reference>
<comment type="cofactor">
    <cofactor evidence="3">
        <name>Zn(2+)</name>
        <dbReference type="ChEBI" id="CHEBI:29105"/>
    </cofactor>
    <text evidence="3">Binds 1 zinc ion.</text>
</comment>
<dbReference type="SUPFAM" id="SSF57716">
    <property type="entry name" value="Glucocorticoid receptor-like (DNA-binding domain)"/>
    <property type="match status" value="1"/>
</dbReference>
<evidence type="ECO:0000256" key="1">
    <source>
        <dbReference type="ARBA" id="ARBA00022723"/>
    </source>
</evidence>